<dbReference type="EMBL" id="SMAR01000017">
    <property type="protein sequence ID" value="TCT37669.1"/>
    <property type="molecule type" value="Genomic_DNA"/>
</dbReference>
<protein>
    <submittedName>
        <fullName evidence="1">Uncharacterized protein</fullName>
    </submittedName>
</protein>
<name>A0A4R3NR83_9HYPH</name>
<evidence type="ECO:0000313" key="1">
    <source>
        <dbReference type="EMBL" id="TCT37669.1"/>
    </source>
</evidence>
<gene>
    <name evidence="1" type="ORF">EDC90_101759</name>
</gene>
<evidence type="ECO:0000313" key="2">
    <source>
        <dbReference type="Proteomes" id="UP000295097"/>
    </source>
</evidence>
<sequence>MTFKHPCFSCTLPDCDERSRHCNLRRSLNTYDRNRRAGKPVSDELRQCANIAWNEFYGIARRERERCRRDAEAQS</sequence>
<dbReference type="Proteomes" id="UP000295097">
    <property type="component" value="Unassembled WGS sequence"/>
</dbReference>
<accession>A0A4R3NR83</accession>
<comment type="caution">
    <text evidence="1">The sequence shown here is derived from an EMBL/GenBank/DDBJ whole genome shotgun (WGS) entry which is preliminary data.</text>
</comment>
<organism evidence="1 2">
    <name type="scientific">Martelella mediterranea</name>
    <dbReference type="NCBI Taxonomy" id="293089"/>
    <lineage>
        <taxon>Bacteria</taxon>
        <taxon>Pseudomonadati</taxon>
        <taxon>Pseudomonadota</taxon>
        <taxon>Alphaproteobacteria</taxon>
        <taxon>Hyphomicrobiales</taxon>
        <taxon>Aurantimonadaceae</taxon>
        <taxon>Martelella</taxon>
    </lineage>
</organism>
<proteinExistence type="predicted"/>
<keyword evidence="2" id="KW-1185">Reference proteome</keyword>
<dbReference type="AlphaFoldDB" id="A0A4R3NR83"/>
<reference evidence="1 2" key="1">
    <citation type="submission" date="2019-03" db="EMBL/GenBank/DDBJ databases">
        <title>Freshwater and sediment microbial communities from various areas in North America, analyzing microbe dynamics in response to fracking.</title>
        <authorList>
            <person name="Lamendella R."/>
        </authorList>
    </citation>
    <scope>NUCLEOTIDE SEQUENCE [LARGE SCALE GENOMIC DNA]</scope>
    <source>
        <strain evidence="1 2">175.2</strain>
    </source>
</reference>